<dbReference type="Gene3D" id="3.40.50.300">
    <property type="entry name" value="P-loop containing nucleotide triphosphate hydrolases"/>
    <property type="match status" value="2"/>
</dbReference>
<evidence type="ECO:0008006" key="17">
    <source>
        <dbReference type="Google" id="ProtNLM"/>
    </source>
</evidence>
<dbReference type="Pfam" id="PF00005">
    <property type="entry name" value="ABC_tran"/>
    <property type="match status" value="2"/>
</dbReference>
<feature type="domain" description="ABC transmembrane type-1" evidence="14">
    <location>
        <begin position="937"/>
        <end position="1233"/>
    </location>
</feature>
<keyword evidence="10" id="KW-0325">Glycoprotein</keyword>
<dbReference type="VEuPathDB" id="FungiDB:ASPNIDRAFT2_1202289"/>
<keyword evidence="6" id="KW-0547">Nucleotide-binding</keyword>
<feature type="transmembrane region" description="Helical" evidence="12">
    <location>
        <begin position="73"/>
        <end position="95"/>
    </location>
</feature>
<evidence type="ECO:0000256" key="4">
    <source>
        <dbReference type="ARBA" id="ARBA00022692"/>
    </source>
</evidence>
<comment type="subcellular location">
    <subcellularLocation>
        <location evidence="1">Membrane</location>
        <topology evidence="1">Multi-pass membrane protein</topology>
    </subcellularLocation>
</comment>
<evidence type="ECO:0000256" key="10">
    <source>
        <dbReference type="ARBA" id="ARBA00023180"/>
    </source>
</evidence>
<feature type="region of interest" description="Disordered" evidence="11">
    <location>
        <begin position="1549"/>
        <end position="1571"/>
    </location>
</feature>
<evidence type="ECO:0000256" key="2">
    <source>
        <dbReference type="ARBA" id="ARBA00009726"/>
    </source>
</evidence>
<organism evidence="15 16">
    <name type="scientific">Aspergillus niger</name>
    <dbReference type="NCBI Taxonomy" id="5061"/>
    <lineage>
        <taxon>Eukaryota</taxon>
        <taxon>Fungi</taxon>
        <taxon>Dikarya</taxon>
        <taxon>Ascomycota</taxon>
        <taxon>Pezizomycotina</taxon>
        <taxon>Eurotiomycetes</taxon>
        <taxon>Eurotiomycetidae</taxon>
        <taxon>Eurotiales</taxon>
        <taxon>Aspergillaceae</taxon>
        <taxon>Aspergillus</taxon>
        <taxon>Aspergillus subgen. Circumdati</taxon>
    </lineage>
</organism>
<keyword evidence="9 12" id="KW-0472">Membrane</keyword>
<evidence type="ECO:0000256" key="9">
    <source>
        <dbReference type="ARBA" id="ARBA00023136"/>
    </source>
</evidence>
<feature type="region of interest" description="Disordered" evidence="11">
    <location>
        <begin position="861"/>
        <end position="883"/>
    </location>
</feature>
<feature type="domain" description="ABC transporter" evidence="13">
    <location>
        <begin position="1267"/>
        <end position="1536"/>
    </location>
</feature>
<evidence type="ECO:0000256" key="8">
    <source>
        <dbReference type="ARBA" id="ARBA00022989"/>
    </source>
</evidence>
<dbReference type="PROSITE" id="PS50929">
    <property type="entry name" value="ABC_TM1F"/>
    <property type="match status" value="2"/>
</dbReference>
<keyword evidence="5" id="KW-0677">Repeat</keyword>
<dbReference type="PROSITE" id="PS50893">
    <property type="entry name" value="ABC_TRANSPORTER_2"/>
    <property type="match status" value="2"/>
</dbReference>
<dbReference type="CDD" id="cd03244">
    <property type="entry name" value="ABCC_MRP_domain2"/>
    <property type="match status" value="1"/>
</dbReference>
<dbReference type="VEuPathDB" id="FungiDB:ATCC64974_2900"/>
<accession>A0A505I8U2</accession>
<feature type="region of interest" description="Disordered" evidence="11">
    <location>
        <begin position="1394"/>
        <end position="1413"/>
    </location>
</feature>
<dbReference type="VEuPathDB" id="FungiDB:M747DRAFT_271437"/>
<feature type="transmembrane region" description="Helical" evidence="12">
    <location>
        <begin position="136"/>
        <end position="157"/>
    </location>
</feature>
<dbReference type="FunFam" id="1.20.1560.10:FF:000013">
    <property type="entry name" value="ABC transporter C family member 2"/>
    <property type="match status" value="1"/>
</dbReference>
<dbReference type="VEuPathDB" id="FungiDB:An14g03300"/>
<dbReference type="CDD" id="cd18604">
    <property type="entry name" value="ABC_6TM_VMR1_D2_like"/>
    <property type="match status" value="1"/>
</dbReference>
<dbReference type="GO" id="GO:0016020">
    <property type="term" value="C:membrane"/>
    <property type="evidence" value="ECO:0007669"/>
    <property type="project" value="UniProtKB-SubCell"/>
</dbReference>
<dbReference type="VEuPathDB" id="FungiDB:ATCC64974_2910"/>
<dbReference type="InterPro" id="IPR003439">
    <property type="entry name" value="ABC_transporter-like_ATP-bd"/>
</dbReference>
<dbReference type="FunFam" id="3.40.50.300:FF:000825">
    <property type="entry name" value="ABC bile acid transporter"/>
    <property type="match status" value="1"/>
</dbReference>
<dbReference type="EMBL" id="NKJJ02000005">
    <property type="protein sequence ID" value="TPR07339.1"/>
    <property type="molecule type" value="Genomic_DNA"/>
</dbReference>
<dbReference type="PANTHER" id="PTHR24223">
    <property type="entry name" value="ATP-BINDING CASSETTE SUB-FAMILY C"/>
    <property type="match status" value="1"/>
</dbReference>
<feature type="transmembrane region" description="Helical" evidence="12">
    <location>
        <begin position="1082"/>
        <end position="1108"/>
    </location>
</feature>
<feature type="domain" description="ABC transporter" evidence="13">
    <location>
        <begin position="608"/>
        <end position="859"/>
    </location>
</feature>
<evidence type="ECO:0000259" key="13">
    <source>
        <dbReference type="PROSITE" id="PS50893"/>
    </source>
</evidence>
<gene>
    <name evidence="15" type="ORF">CAN33_0027080</name>
</gene>
<dbReference type="Pfam" id="PF11905">
    <property type="entry name" value="DUF3425"/>
    <property type="match status" value="1"/>
</dbReference>
<dbReference type="GO" id="GO:0005524">
    <property type="term" value="F:ATP binding"/>
    <property type="evidence" value="ECO:0007669"/>
    <property type="project" value="UniProtKB-KW"/>
</dbReference>
<dbReference type="InterPro" id="IPR050173">
    <property type="entry name" value="ABC_transporter_C-like"/>
</dbReference>
<dbReference type="InterPro" id="IPR036640">
    <property type="entry name" value="ABC1_TM_sf"/>
</dbReference>
<comment type="similarity">
    <text evidence="2">Belongs to the ABC transporter superfamily. ABCC family. Conjugate transporter (TC 3.A.1.208) subfamily.</text>
</comment>
<dbReference type="Pfam" id="PF00664">
    <property type="entry name" value="ABC_membrane"/>
    <property type="match status" value="2"/>
</dbReference>
<dbReference type="GO" id="GO:0016887">
    <property type="term" value="F:ATP hydrolysis activity"/>
    <property type="evidence" value="ECO:0007669"/>
    <property type="project" value="InterPro"/>
</dbReference>
<feature type="transmembrane region" description="Helical" evidence="12">
    <location>
        <begin position="932"/>
        <end position="953"/>
    </location>
</feature>
<dbReference type="InterPro" id="IPR017871">
    <property type="entry name" value="ABC_transporter-like_CS"/>
</dbReference>
<feature type="transmembrane region" description="Helical" evidence="12">
    <location>
        <begin position="169"/>
        <end position="188"/>
    </location>
</feature>
<keyword evidence="3" id="KW-0813">Transport</keyword>
<feature type="transmembrane region" description="Helical" evidence="12">
    <location>
        <begin position="411"/>
        <end position="432"/>
    </location>
</feature>
<dbReference type="InterPro" id="IPR011527">
    <property type="entry name" value="ABC1_TM_dom"/>
</dbReference>
<dbReference type="SUPFAM" id="SSF90123">
    <property type="entry name" value="ABC transporter transmembrane region"/>
    <property type="match status" value="2"/>
</dbReference>
<dbReference type="VEuPathDB" id="FungiDB:An14g03290"/>
<dbReference type="Proteomes" id="UP000197666">
    <property type="component" value="Unassembled WGS sequence"/>
</dbReference>
<protein>
    <recommendedName>
        <fullName evidence="17">ABC transporter</fullName>
    </recommendedName>
</protein>
<feature type="transmembrane region" description="Helical" evidence="12">
    <location>
        <begin position="511"/>
        <end position="530"/>
    </location>
</feature>
<dbReference type="Gene3D" id="1.20.1560.10">
    <property type="entry name" value="ABC transporter type 1, transmembrane domain"/>
    <property type="match status" value="2"/>
</dbReference>
<dbReference type="VEuPathDB" id="FungiDB:ASPNIDRAFT2_1156027"/>
<feature type="transmembrane region" description="Helical" evidence="12">
    <location>
        <begin position="438"/>
        <end position="458"/>
    </location>
</feature>
<reference evidence="16" key="1">
    <citation type="submission" date="2018-10" db="EMBL/GenBank/DDBJ databases">
        <title>FDA dAtabase for Regulatory Grade micrObial Sequences (FDA-ARGOS): Supporting development and validation of Infectious Disease Dx tests.</title>
        <authorList>
            <person name="Kerrigan L."/>
            <person name="Tallon L."/>
            <person name="Sadzewicz L."/>
            <person name="Sengamalay N."/>
            <person name="Ott S."/>
            <person name="Godinez A."/>
            <person name="Nagaraj S."/>
            <person name="Vavikolanu K."/>
            <person name="Nadendla S."/>
            <person name="George J."/>
            <person name="Sichtig H."/>
        </authorList>
    </citation>
    <scope>NUCLEOTIDE SEQUENCE [LARGE SCALE GENOMIC DNA]</scope>
    <source>
        <strain evidence="16">FDAARGOS_311</strain>
    </source>
</reference>
<proteinExistence type="inferred from homology"/>
<feature type="transmembrane region" description="Helical" evidence="12">
    <location>
        <begin position="318"/>
        <end position="343"/>
    </location>
</feature>
<dbReference type="InterPro" id="IPR021833">
    <property type="entry name" value="DUF3425"/>
</dbReference>
<evidence type="ECO:0000259" key="14">
    <source>
        <dbReference type="PROSITE" id="PS50929"/>
    </source>
</evidence>
<evidence type="ECO:0000256" key="3">
    <source>
        <dbReference type="ARBA" id="ARBA00022448"/>
    </source>
</evidence>
<evidence type="ECO:0000256" key="5">
    <source>
        <dbReference type="ARBA" id="ARBA00022737"/>
    </source>
</evidence>
<keyword evidence="8 12" id="KW-1133">Transmembrane helix</keyword>
<evidence type="ECO:0000256" key="1">
    <source>
        <dbReference type="ARBA" id="ARBA00004141"/>
    </source>
</evidence>
<feature type="transmembrane region" description="Helical" evidence="12">
    <location>
        <begin position="6"/>
        <end position="26"/>
    </location>
</feature>
<dbReference type="GO" id="GO:0140359">
    <property type="term" value="F:ABC-type transporter activity"/>
    <property type="evidence" value="ECO:0007669"/>
    <property type="project" value="InterPro"/>
</dbReference>
<keyword evidence="7" id="KW-0067">ATP-binding</keyword>
<feature type="transmembrane region" description="Helical" evidence="12">
    <location>
        <begin position="1177"/>
        <end position="1199"/>
    </location>
</feature>
<dbReference type="InterPro" id="IPR003593">
    <property type="entry name" value="AAA+_ATPase"/>
</dbReference>
<dbReference type="SUPFAM" id="SSF52540">
    <property type="entry name" value="P-loop containing nucleoside triphosphate hydrolases"/>
    <property type="match status" value="2"/>
</dbReference>
<comment type="caution">
    <text evidence="15">The sequence shown here is derived from an EMBL/GenBank/DDBJ whole genome shotgun (WGS) entry which is preliminary data.</text>
</comment>
<dbReference type="VEuPathDB" id="FungiDB:M747DRAFT_366048"/>
<evidence type="ECO:0000313" key="15">
    <source>
        <dbReference type="EMBL" id="TPR07339.1"/>
    </source>
</evidence>
<evidence type="ECO:0000256" key="6">
    <source>
        <dbReference type="ARBA" id="ARBA00022741"/>
    </source>
</evidence>
<feature type="transmembrane region" description="Helical" evidence="12">
    <location>
        <begin position="101"/>
        <end position="124"/>
    </location>
</feature>
<feature type="compositionally biased region" description="Basic residues" evidence="11">
    <location>
        <begin position="1549"/>
        <end position="1561"/>
    </location>
</feature>
<name>A0A505I8U2_ASPNG</name>
<dbReference type="GO" id="GO:0005737">
    <property type="term" value="C:cytoplasm"/>
    <property type="evidence" value="ECO:0007669"/>
    <property type="project" value="UniProtKB-ARBA"/>
</dbReference>
<dbReference type="CDD" id="cd18596">
    <property type="entry name" value="ABC_6TM_VMR1_D1_like"/>
    <property type="match status" value="1"/>
</dbReference>
<dbReference type="PROSITE" id="PS00211">
    <property type="entry name" value="ABC_TRANSPORTER_1"/>
    <property type="match status" value="1"/>
</dbReference>
<feature type="transmembrane region" description="Helical" evidence="12">
    <location>
        <begin position="992"/>
        <end position="1017"/>
    </location>
</feature>
<dbReference type="CDD" id="cd03250">
    <property type="entry name" value="ABCC_MRP_domain1"/>
    <property type="match status" value="1"/>
</dbReference>
<sequence>MASIATGALGILLISGCTVPALLGIIRRFLHVKETPPIHLPGAHAFDRPGYEDKDGEASDEALKGFSDLWQRLGIIILSITGLGISLTQVVISITKGQHVMIVPFGLQMGSWGILCVHATGFFIEPAPTKRYMLGVYGFGASLLAAIIPCLEIGLVWNTGYRLDTVSVGLTISQFGISCFRATLCLLLPRRPDVYHDGQIVDRERTVSAMERFTFSWVDNLLNQAVANEGLEIDDLPKMPFNTRSETLHTHLDRMRGSRALWRSLVVAHQNSLILQSSLSMIICVLSFGPQAAMYGILTSLENRYSNPDLNPKDANEAWAWVFGLGTVLILSSSIESWLWWIIYAKLWIPIYEGLSALVFAKSMRCKDIKQLVSLEEKEGDDHDADKMQQDVVSQSPINLASVDSKRIADFVMFSYLIPSSVIRLLIGGVFLVHLIGWPSLLAGVATALLVAPMNAYLTKNYSTAQEEYMKASDKRMGAVGEVLHGIRQIKFAALEQQWQDRIKEKRRAELGLLWQTSLYTIGMVSVWIMGPLMLSAVSLTVYTLTRGELSASVAFTTLSIFGSLESAMASLPDLLSKGMEAKISADRIERYLDSSEKSLHTSAVDKISFHNATIAWPGEEGVEFDQRFLLRDLTLQFPPKGLSVISGKTGSGKSLLLASILGECDVLSGTVAVPHAPSINKTYDQRATRHNWIIDSAIAYVAQNPWLENATIKDNILFGLPYDRYRYRKVIYAAGLKKDIAMFPDSDRTDIGANGINLSGGQRWRISFARALYSRAGILVMDDIFSALDAETGRHVYEHALIGKLGQGRTRILVTHHLGLCLSRTDYCVILSDGLTIHAGTVDELAATQNLIDLLGESAKSSNGRKSDVVDEEPVSPMTPMKRVSTESGFSVATSVAEPPRKFTEDEKREKGAVSMQVYTTYITKGKCLRWWMMTFLAYVAFMVLLVGRSWWISVWTDSSTSSSQLTHSYDASQSRTIVAKRHYVDKDSMFYLSIYVCFSVAACIIGTLRTLALALASLESSQRLFDDLLAAVLRSPLRWLDTVPLGRILNRFTSDMYILDWRLGYDIGHFVFKALELTSILAAGVLVSPILLVLACILLVLCFRLSKIYLTGMREIKRLESTAKSPVLERFGSSLSGLTTIRAFNKAEIYMKDMYDRIDRHAQAAWYLWLLDRWLSFRMSIAGAVLAGMTAALVVYVPSISPALAGFAMTFALQYNYAVSMGLRFYANVETDMNATERVLEYCNIELEEQGGHNPPAAWPTRGKVEVEDLAVGYAPDLPPVIDGLSFTMENNQRVGVVGRTGAGKSSLTLALFRFLEARQGRVLIDGLDISQIKLEALRSRLAIIPQDPVLFSGTLRSNLDPFNEYSDLELYNALERVHLVSFEDTLTLASHSSSEPLSDSGTLPSSANSSTEPVKTSNFFASLSSVVSQGGLNLSQGQRQLLCLARAIVSQPKIMILDEATSAVDMETEALIQRSIREEFGRNATSLLVIAHRLSTVADFDRILVMDAGKAVEFGTPQELLEIEGVDPEDDWAGLCDRQERRRRQNRLNQRAYRKRKQAERSGNNALAIPSKPENIRRIFEHFARVAYESYFRGSPSADHLLTLSKLNVFRAFMTNMTVLGFGNQTTWCDDDDALSLFNTLPPEAIEEKKLPVSLRPTKIQMQVPHHPWLDFFPLPRLRDNLCLMIDRFDDDELCHDVMGFWDNASDTCSLLVWGEPSDPANWEVTEQFLRKWPWVLRGCPELLKTL</sequence>
<keyword evidence="4 12" id="KW-0812">Transmembrane</keyword>
<feature type="domain" description="ABC transmembrane type-1" evidence="14">
    <location>
        <begin position="398"/>
        <end position="581"/>
    </location>
</feature>
<feature type="transmembrane region" description="Helical" evidence="12">
    <location>
        <begin position="279"/>
        <end position="298"/>
    </location>
</feature>
<evidence type="ECO:0000256" key="12">
    <source>
        <dbReference type="SAM" id="Phobius"/>
    </source>
</evidence>
<evidence type="ECO:0000256" key="7">
    <source>
        <dbReference type="ARBA" id="ARBA00022840"/>
    </source>
</evidence>
<dbReference type="PANTHER" id="PTHR24223:SF456">
    <property type="entry name" value="MULTIDRUG RESISTANCE-ASSOCIATED PROTEIN LETHAL(2)03659"/>
    <property type="match status" value="1"/>
</dbReference>
<evidence type="ECO:0000256" key="11">
    <source>
        <dbReference type="SAM" id="MobiDB-lite"/>
    </source>
</evidence>
<dbReference type="InterPro" id="IPR027417">
    <property type="entry name" value="P-loop_NTPase"/>
</dbReference>
<evidence type="ECO:0000313" key="16">
    <source>
        <dbReference type="Proteomes" id="UP000197666"/>
    </source>
</evidence>
<dbReference type="SMART" id="SM00382">
    <property type="entry name" value="AAA"/>
    <property type="match status" value="2"/>
</dbReference>